<protein>
    <recommendedName>
        <fullName evidence="3">Fusaric acid resistance family protein</fullName>
    </recommendedName>
</protein>
<keyword evidence="2" id="KW-1185">Reference proteome</keyword>
<evidence type="ECO:0008006" key="3">
    <source>
        <dbReference type="Google" id="ProtNLM"/>
    </source>
</evidence>
<evidence type="ECO:0000313" key="2">
    <source>
        <dbReference type="Proteomes" id="UP000318141"/>
    </source>
</evidence>
<organism evidence="1 2">
    <name type="scientific">Cupriavidus gilardii J11</name>
    <dbReference type="NCBI Taxonomy" id="936133"/>
    <lineage>
        <taxon>Bacteria</taxon>
        <taxon>Pseudomonadati</taxon>
        <taxon>Pseudomonadota</taxon>
        <taxon>Betaproteobacteria</taxon>
        <taxon>Burkholderiales</taxon>
        <taxon>Burkholderiaceae</taxon>
        <taxon>Cupriavidus</taxon>
    </lineage>
</organism>
<name>A0A562BUJ5_9BURK</name>
<reference evidence="1 2" key="1">
    <citation type="submission" date="2019-07" db="EMBL/GenBank/DDBJ databases">
        <title>Genome sequencing of lignin-degrading bacterial isolates.</title>
        <authorList>
            <person name="Gladden J."/>
        </authorList>
    </citation>
    <scope>NUCLEOTIDE SEQUENCE [LARGE SCALE GENOMIC DNA]</scope>
    <source>
        <strain evidence="1 2">J11</strain>
    </source>
</reference>
<sequence length="144" mass="15914">MLPLEGQLGWIRYGYIPLSIHLYLLQSARQHPSPAGKASRIFHAVLDSLAQRAPGIEDTIGRHEALVVSLRTTLSSQTALIRDEKAWIRTLGLIDKLKSTLPRRMVANDTAVLDQQRVITLQALRMFAPSIEARVRAAVGASIP</sequence>
<evidence type="ECO:0000313" key="1">
    <source>
        <dbReference type="EMBL" id="TWG88911.1"/>
    </source>
</evidence>
<comment type="caution">
    <text evidence="1">The sequence shown here is derived from an EMBL/GenBank/DDBJ whole genome shotgun (WGS) entry which is preliminary data.</text>
</comment>
<accession>A0A562BUJ5</accession>
<dbReference type="EMBL" id="VLJN01000002">
    <property type="protein sequence ID" value="TWG88911.1"/>
    <property type="molecule type" value="Genomic_DNA"/>
</dbReference>
<dbReference type="Proteomes" id="UP000318141">
    <property type="component" value="Unassembled WGS sequence"/>
</dbReference>
<gene>
    <name evidence="1" type="ORF">L602_001000001100</name>
</gene>
<dbReference type="AlphaFoldDB" id="A0A562BUJ5"/>
<proteinExistence type="predicted"/>